<reference evidence="3" key="2">
    <citation type="submission" date="2011-02" db="EMBL/GenBank/DDBJ databases">
        <authorList>
            <person name="MacLean D."/>
        </authorList>
    </citation>
    <scope>NUCLEOTIDE SEQUENCE</scope>
</reference>
<keyword evidence="2" id="KW-1133">Transmembrane helix</keyword>
<dbReference type="Gene3D" id="3.30.200.20">
    <property type="entry name" value="Phosphorylase Kinase, domain 1"/>
    <property type="match status" value="1"/>
</dbReference>
<keyword evidence="1" id="KW-0547">Nucleotide-binding</keyword>
<dbReference type="GO" id="GO:0005524">
    <property type="term" value="F:ATP binding"/>
    <property type="evidence" value="ECO:0007669"/>
    <property type="project" value="UniProtKB-UniRule"/>
</dbReference>
<evidence type="ECO:0000256" key="1">
    <source>
        <dbReference type="PROSITE-ProRule" id="PRU10141"/>
    </source>
</evidence>
<accession>F0WG33</accession>
<dbReference type="HOGENOM" id="CLU_1268888_0_0_1"/>
<name>F0WG33_9STRA</name>
<dbReference type="InterPro" id="IPR017441">
    <property type="entry name" value="Protein_kinase_ATP_BS"/>
</dbReference>
<keyword evidence="2" id="KW-0472">Membrane</keyword>
<feature type="binding site" evidence="1">
    <location>
        <position position="191"/>
    </location>
    <ligand>
        <name>ATP</name>
        <dbReference type="ChEBI" id="CHEBI:30616"/>
    </ligand>
</feature>
<proteinExistence type="predicted"/>
<feature type="transmembrane region" description="Helical" evidence="2">
    <location>
        <begin position="12"/>
        <end position="32"/>
    </location>
</feature>
<reference evidence="3" key="1">
    <citation type="journal article" date="2011" name="PLoS Biol.">
        <title>Gene gain and loss during evolution of obligate parasitism in the white rust pathogen of Arabidopsis thaliana.</title>
        <authorList>
            <person name="Kemen E."/>
            <person name="Gardiner A."/>
            <person name="Schultz-Larsen T."/>
            <person name="Kemen A.C."/>
            <person name="Balmuth A.L."/>
            <person name="Robert-Seilaniantz A."/>
            <person name="Bailey K."/>
            <person name="Holub E."/>
            <person name="Studholme D.J."/>
            <person name="Maclean D."/>
            <person name="Jones J.D."/>
        </authorList>
    </citation>
    <scope>NUCLEOTIDE SEQUENCE</scope>
</reference>
<sequence>MQQNASSPSKLIYIVMGIVAILLLAGVALFAFKRFSKGAPKSHETNHAPVYGQPVAGSVPYVPGSAPNYGPGYGGGYAQGYPQGAQRGGMSTAAAVGAGALGGLAGGMLLHHAFDGGDHNSRGGDFGEDTGSLLADHMLGFKETKQAVIESNAEGISRLNQYTFQEELGRGSYSIARKAVSIDSGEFVAIKVVDKSVEIEASAGWTIRKCVARTEDGD</sequence>
<dbReference type="SUPFAM" id="SSF56112">
    <property type="entry name" value="Protein kinase-like (PK-like)"/>
    <property type="match status" value="1"/>
</dbReference>
<dbReference type="InterPro" id="IPR011009">
    <property type="entry name" value="Kinase-like_dom_sf"/>
</dbReference>
<gene>
    <name evidence="3" type="primary">AlNc14C87G5565</name>
    <name evidence="3" type="ORF">ALNC14_063100</name>
</gene>
<keyword evidence="1" id="KW-0067">ATP-binding</keyword>
<dbReference type="PROSITE" id="PS00107">
    <property type="entry name" value="PROTEIN_KINASE_ATP"/>
    <property type="match status" value="1"/>
</dbReference>
<protein>
    <submittedName>
        <fullName evidence="3">AlNc14C87G5565 protein</fullName>
    </submittedName>
</protein>
<dbReference type="AlphaFoldDB" id="F0WG33"/>
<evidence type="ECO:0000256" key="2">
    <source>
        <dbReference type="SAM" id="Phobius"/>
    </source>
</evidence>
<dbReference type="EMBL" id="FR824132">
    <property type="protein sequence ID" value="CCA20167.1"/>
    <property type="molecule type" value="Genomic_DNA"/>
</dbReference>
<organism evidence="3">
    <name type="scientific">Albugo laibachii Nc14</name>
    <dbReference type="NCBI Taxonomy" id="890382"/>
    <lineage>
        <taxon>Eukaryota</taxon>
        <taxon>Sar</taxon>
        <taxon>Stramenopiles</taxon>
        <taxon>Oomycota</taxon>
        <taxon>Peronosporomycetes</taxon>
        <taxon>Albuginales</taxon>
        <taxon>Albuginaceae</taxon>
        <taxon>Albugo</taxon>
    </lineage>
</organism>
<keyword evidence="2" id="KW-0812">Transmembrane</keyword>
<evidence type="ECO:0000313" key="3">
    <source>
        <dbReference type="EMBL" id="CCA20167.1"/>
    </source>
</evidence>